<dbReference type="InterPro" id="IPR051219">
    <property type="entry name" value="Heterochromatin_chromo-domain"/>
</dbReference>
<evidence type="ECO:0000313" key="5">
    <source>
        <dbReference type="EMBL" id="KAG2919539.1"/>
    </source>
</evidence>
<evidence type="ECO:0000313" key="7">
    <source>
        <dbReference type="EMBL" id="KAG3200488.1"/>
    </source>
</evidence>
<evidence type="ECO:0000313" key="8">
    <source>
        <dbReference type="Proteomes" id="UP000774804"/>
    </source>
</evidence>
<comment type="subcellular location">
    <subcellularLocation>
        <location evidence="1">Nucleus</location>
    </subcellularLocation>
</comment>
<evidence type="ECO:0000256" key="2">
    <source>
        <dbReference type="ARBA" id="ARBA00023242"/>
    </source>
</evidence>
<dbReference type="Proteomes" id="UP000760860">
    <property type="component" value="Unassembled WGS sequence"/>
</dbReference>
<feature type="domain" description="Chromo" evidence="4">
    <location>
        <begin position="88"/>
        <end position="145"/>
    </location>
</feature>
<proteinExistence type="predicted"/>
<dbReference type="SUPFAM" id="SSF54160">
    <property type="entry name" value="Chromo domain-like"/>
    <property type="match status" value="1"/>
</dbReference>
<dbReference type="EMBL" id="RCMV01002963">
    <property type="protein sequence ID" value="KAG3200488.1"/>
    <property type="molecule type" value="Genomic_DNA"/>
</dbReference>
<dbReference type="Pfam" id="PF00385">
    <property type="entry name" value="Chromo"/>
    <property type="match status" value="1"/>
</dbReference>
<dbReference type="AlphaFoldDB" id="A0A8T1CAU8"/>
<dbReference type="InterPro" id="IPR016197">
    <property type="entry name" value="Chromo-like_dom_sf"/>
</dbReference>
<organism evidence="5 8">
    <name type="scientific">Phytophthora cactorum</name>
    <dbReference type="NCBI Taxonomy" id="29920"/>
    <lineage>
        <taxon>Eukaryota</taxon>
        <taxon>Sar</taxon>
        <taxon>Stramenopiles</taxon>
        <taxon>Oomycota</taxon>
        <taxon>Peronosporomycetes</taxon>
        <taxon>Peronosporales</taxon>
        <taxon>Peronosporaceae</taxon>
        <taxon>Phytophthora</taxon>
    </lineage>
</organism>
<sequence>MEFRDLPAQLVQAVLKLREALTIPGLGSSITASPETQSDLEDKNTMTETINLRAVHSTERSAPQEVPRTRSRTRAPPPLIDRNGETHYHVERVVRERRLDGKRQLPVKWRGYPDSQNLWEPIEQLQADCPKAVAIWEQKRRQLRE</sequence>
<feature type="region of interest" description="Disordered" evidence="3">
    <location>
        <begin position="56"/>
        <end position="86"/>
    </location>
</feature>
<reference evidence="5" key="1">
    <citation type="submission" date="2018-10" db="EMBL/GenBank/DDBJ databases">
        <title>Effector identification in a new, highly contiguous assembly of the strawberry crown rot pathogen Phytophthora cactorum.</title>
        <authorList>
            <person name="Armitage A.D."/>
            <person name="Nellist C.F."/>
            <person name="Bates H."/>
            <person name="Vickerstaff R.J."/>
            <person name="Harrison R.J."/>
        </authorList>
    </citation>
    <scope>NUCLEOTIDE SEQUENCE</scope>
    <source>
        <strain evidence="5">4032</strain>
        <strain evidence="6">P415</strain>
        <strain evidence="7">P421</strain>
    </source>
</reference>
<dbReference type="EMBL" id="RCML01000257">
    <property type="protein sequence ID" value="KAG2983455.1"/>
    <property type="molecule type" value="Genomic_DNA"/>
</dbReference>
<dbReference type="InterPro" id="IPR000953">
    <property type="entry name" value="Chromo/chromo_shadow_dom"/>
</dbReference>
<dbReference type="Proteomes" id="UP000774804">
    <property type="component" value="Unassembled WGS sequence"/>
</dbReference>
<name>A0A8T1CAU8_9STRA</name>
<dbReference type="CDD" id="cd00024">
    <property type="entry name" value="CD_CSD"/>
    <property type="match status" value="1"/>
</dbReference>
<evidence type="ECO:0000256" key="3">
    <source>
        <dbReference type="SAM" id="MobiDB-lite"/>
    </source>
</evidence>
<dbReference type="PANTHER" id="PTHR22812">
    <property type="entry name" value="CHROMOBOX PROTEIN"/>
    <property type="match status" value="1"/>
</dbReference>
<dbReference type="EMBL" id="RCMI01000291">
    <property type="protein sequence ID" value="KAG2919539.1"/>
    <property type="molecule type" value="Genomic_DNA"/>
</dbReference>
<evidence type="ECO:0000313" key="6">
    <source>
        <dbReference type="EMBL" id="KAG2983455.1"/>
    </source>
</evidence>
<dbReference type="SMART" id="SM00298">
    <property type="entry name" value="CHROMO"/>
    <property type="match status" value="1"/>
</dbReference>
<dbReference type="Proteomes" id="UP000697107">
    <property type="component" value="Unassembled WGS sequence"/>
</dbReference>
<dbReference type="Gene3D" id="2.40.50.40">
    <property type="match status" value="1"/>
</dbReference>
<protein>
    <recommendedName>
        <fullName evidence="4">Chromo domain-containing protein</fullName>
    </recommendedName>
</protein>
<accession>A0A8T1CAU8</accession>
<dbReference type="PROSITE" id="PS50013">
    <property type="entry name" value="CHROMO_2"/>
    <property type="match status" value="1"/>
</dbReference>
<evidence type="ECO:0000259" key="4">
    <source>
        <dbReference type="PROSITE" id="PS50013"/>
    </source>
</evidence>
<dbReference type="GO" id="GO:0005634">
    <property type="term" value="C:nucleus"/>
    <property type="evidence" value="ECO:0007669"/>
    <property type="project" value="UniProtKB-SubCell"/>
</dbReference>
<dbReference type="InterPro" id="IPR023780">
    <property type="entry name" value="Chromo_domain"/>
</dbReference>
<comment type="caution">
    <text evidence="5">The sequence shown here is derived from an EMBL/GenBank/DDBJ whole genome shotgun (WGS) entry which is preliminary data.</text>
</comment>
<gene>
    <name evidence="5" type="ORF">PC115_g10083</name>
    <name evidence="6" type="ORF">PC118_g9399</name>
    <name evidence="7" type="ORF">PC129_g23821</name>
</gene>
<evidence type="ECO:0000256" key="1">
    <source>
        <dbReference type="ARBA" id="ARBA00004123"/>
    </source>
</evidence>
<keyword evidence="2" id="KW-0539">Nucleus</keyword>